<accession>A0AAV9HYA3</accession>
<reference evidence="3" key="2">
    <citation type="submission" date="2023-06" db="EMBL/GenBank/DDBJ databases">
        <authorList>
            <consortium name="Lawrence Berkeley National Laboratory"/>
            <person name="Mondo S.J."/>
            <person name="Hensen N."/>
            <person name="Bonometti L."/>
            <person name="Westerberg I."/>
            <person name="Brannstrom I.O."/>
            <person name="Guillou S."/>
            <person name="Cros-Aarteil S."/>
            <person name="Calhoun S."/>
            <person name="Haridas S."/>
            <person name="Kuo A."/>
            <person name="Pangilinan J."/>
            <person name="Riley R."/>
            <person name="Labutti K."/>
            <person name="Andreopoulos B."/>
            <person name="Lipzen A."/>
            <person name="Chen C."/>
            <person name="Yanf M."/>
            <person name="Daum C."/>
            <person name="Ng V."/>
            <person name="Clum A."/>
            <person name="Steindorff A."/>
            <person name="Ohm R."/>
            <person name="Martin F."/>
            <person name="Silar P."/>
            <person name="Natvig D."/>
            <person name="Lalanne C."/>
            <person name="Gautier V."/>
            <person name="Ament-Velasquez S.L."/>
            <person name="Kruys A."/>
            <person name="Hutchinson M.I."/>
            <person name="Powell A.J."/>
            <person name="Barry K."/>
            <person name="Miller A.N."/>
            <person name="Grigoriev I.V."/>
            <person name="Debuchy R."/>
            <person name="Gladieux P."/>
            <person name="Thoren M.H."/>
            <person name="Johannesson H."/>
        </authorList>
    </citation>
    <scope>NUCLEOTIDE SEQUENCE</scope>
    <source>
        <strain evidence="3">PSN324</strain>
    </source>
</reference>
<protein>
    <recommendedName>
        <fullName evidence="5">Secreted protein</fullName>
    </recommendedName>
</protein>
<name>A0AAV9HYA3_9PEZI</name>
<dbReference type="AlphaFoldDB" id="A0AAV9HYA3"/>
<evidence type="ECO:0000256" key="1">
    <source>
        <dbReference type="SAM" id="MobiDB-lite"/>
    </source>
</evidence>
<organism evidence="3 4">
    <name type="scientific">Cladorrhinum samala</name>
    <dbReference type="NCBI Taxonomy" id="585594"/>
    <lineage>
        <taxon>Eukaryota</taxon>
        <taxon>Fungi</taxon>
        <taxon>Dikarya</taxon>
        <taxon>Ascomycota</taxon>
        <taxon>Pezizomycotina</taxon>
        <taxon>Sordariomycetes</taxon>
        <taxon>Sordariomycetidae</taxon>
        <taxon>Sordariales</taxon>
        <taxon>Podosporaceae</taxon>
        <taxon>Cladorrhinum</taxon>
    </lineage>
</organism>
<feature type="region of interest" description="Disordered" evidence="1">
    <location>
        <begin position="32"/>
        <end position="70"/>
    </location>
</feature>
<sequence>MRSTVELTVYSLLFSLFVCWSLLIPREPETKELSAKQIPELSTLEPDERFTDLDGHPHRQSRDVVTAPRRQPCHRYSGEVMLRSAEIGRCARGHDSYGSIPPNSFET</sequence>
<keyword evidence="2" id="KW-0812">Transmembrane</keyword>
<dbReference type="EMBL" id="MU864945">
    <property type="protein sequence ID" value="KAK4464716.1"/>
    <property type="molecule type" value="Genomic_DNA"/>
</dbReference>
<evidence type="ECO:0000256" key="2">
    <source>
        <dbReference type="SAM" id="Phobius"/>
    </source>
</evidence>
<reference evidence="3" key="1">
    <citation type="journal article" date="2023" name="Mol. Phylogenet. Evol.">
        <title>Genome-scale phylogeny and comparative genomics of the fungal order Sordariales.</title>
        <authorList>
            <person name="Hensen N."/>
            <person name="Bonometti L."/>
            <person name="Westerberg I."/>
            <person name="Brannstrom I.O."/>
            <person name="Guillou S."/>
            <person name="Cros-Aarteil S."/>
            <person name="Calhoun S."/>
            <person name="Haridas S."/>
            <person name="Kuo A."/>
            <person name="Mondo S."/>
            <person name="Pangilinan J."/>
            <person name="Riley R."/>
            <person name="LaButti K."/>
            <person name="Andreopoulos B."/>
            <person name="Lipzen A."/>
            <person name="Chen C."/>
            <person name="Yan M."/>
            <person name="Daum C."/>
            <person name="Ng V."/>
            <person name="Clum A."/>
            <person name="Steindorff A."/>
            <person name="Ohm R.A."/>
            <person name="Martin F."/>
            <person name="Silar P."/>
            <person name="Natvig D.O."/>
            <person name="Lalanne C."/>
            <person name="Gautier V."/>
            <person name="Ament-Velasquez S.L."/>
            <person name="Kruys A."/>
            <person name="Hutchinson M.I."/>
            <person name="Powell A.J."/>
            <person name="Barry K."/>
            <person name="Miller A.N."/>
            <person name="Grigoriev I.V."/>
            <person name="Debuchy R."/>
            <person name="Gladieux P."/>
            <person name="Hiltunen Thoren M."/>
            <person name="Johannesson H."/>
        </authorList>
    </citation>
    <scope>NUCLEOTIDE SEQUENCE</scope>
    <source>
        <strain evidence="3">PSN324</strain>
    </source>
</reference>
<evidence type="ECO:0008006" key="5">
    <source>
        <dbReference type="Google" id="ProtNLM"/>
    </source>
</evidence>
<keyword evidence="2" id="KW-1133">Transmembrane helix</keyword>
<feature type="compositionally biased region" description="Basic and acidic residues" evidence="1">
    <location>
        <begin position="46"/>
        <end position="62"/>
    </location>
</feature>
<gene>
    <name evidence="3" type="ORF">QBC42DRAFT_35874</name>
</gene>
<feature type="transmembrane region" description="Helical" evidence="2">
    <location>
        <begin position="7"/>
        <end position="24"/>
    </location>
</feature>
<proteinExistence type="predicted"/>
<evidence type="ECO:0000313" key="3">
    <source>
        <dbReference type="EMBL" id="KAK4464716.1"/>
    </source>
</evidence>
<keyword evidence="4" id="KW-1185">Reference proteome</keyword>
<evidence type="ECO:0000313" key="4">
    <source>
        <dbReference type="Proteomes" id="UP001321749"/>
    </source>
</evidence>
<keyword evidence="2" id="KW-0472">Membrane</keyword>
<dbReference type="Proteomes" id="UP001321749">
    <property type="component" value="Unassembled WGS sequence"/>
</dbReference>
<comment type="caution">
    <text evidence="3">The sequence shown here is derived from an EMBL/GenBank/DDBJ whole genome shotgun (WGS) entry which is preliminary data.</text>
</comment>